<dbReference type="PANTHER" id="PTHR31871:SF64">
    <property type="entry name" value="ANGIOTENSIN-CONVERTING ENZYME 2"/>
    <property type="match status" value="1"/>
</dbReference>
<evidence type="ECO:0000313" key="3">
    <source>
        <dbReference type="Proteomes" id="UP000886595"/>
    </source>
</evidence>
<dbReference type="Pfam" id="PF09713">
    <property type="entry name" value="A_thal_3526"/>
    <property type="match status" value="1"/>
</dbReference>
<dbReference type="PANTHER" id="PTHR31871">
    <property type="entry name" value="OS02G0137100 PROTEIN"/>
    <property type="match status" value="1"/>
</dbReference>
<dbReference type="AlphaFoldDB" id="A0A8X8BC13"/>
<evidence type="ECO:0000313" key="2">
    <source>
        <dbReference type="EMBL" id="KAG2328943.1"/>
    </source>
</evidence>
<dbReference type="EMBL" id="JAAMPC010000001">
    <property type="protein sequence ID" value="KAG2328943.1"/>
    <property type="molecule type" value="Genomic_DNA"/>
</dbReference>
<protein>
    <recommendedName>
        <fullName evidence="4">Angiotensin-converting enzyme 2</fullName>
    </recommendedName>
</protein>
<proteinExistence type="predicted"/>
<sequence length="95" mass="10915">MAGSSSASYIHMVHYMIEKCLISSMSKEECVEALSKHANTTPAITSTVWKELEKENKEFFKVYEEKQSKNEQMSEEETKQMLQKIISDSSKKSDN</sequence>
<evidence type="ECO:0008006" key="4">
    <source>
        <dbReference type="Google" id="ProtNLM"/>
    </source>
</evidence>
<dbReference type="NCBIfam" id="TIGR01589">
    <property type="entry name" value="A_thal_3526"/>
    <property type="match status" value="1"/>
</dbReference>
<keyword evidence="3" id="KW-1185">Reference proteome</keyword>
<dbReference type="OrthoDB" id="509052at2759"/>
<evidence type="ECO:0000256" key="1">
    <source>
        <dbReference type="SAM" id="MobiDB-lite"/>
    </source>
</evidence>
<feature type="region of interest" description="Disordered" evidence="1">
    <location>
        <begin position="65"/>
        <end position="95"/>
    </location>
</feature>
<name>A0A8X8BC13_BRACI</name>
<reference evidence="2 3" key="1">
    <citation type="submission" date="2020-02" db="EMBL/GenBank/DDBJ databases">
        <authorList>
            <person name="Ma Q."/>
            <person name="Huang Y."/>
            <person name="Song X."/>
            <person name="Pei D."/>
        </authorList>
    </citation>
    <scope>NUCLEOTIDE SEQUENCE [LARGE SCALE GENOMIC DNA]</scope>
    <source>
        <strain evidence="2">Sxm20200214</strain>
        <tissue evidence="2">Leaf</tissue>
    </source>
</reference>
<accession>A0A8X8BC13</accession>
<gene>
    <name evidence="2" type="ORF">Bca52824_000123</name>
</gene>
<organism evidence="2 3">
    <name type="scientific">Brassica carinata</name>
    <name type="common">Ethiopian mustard</name>
    <name type="synonym">Abyssinian cabbage</name>
    <dbReference type="NCBI Taxonomy" id="52824"/>
    <lineage>
        <taxon>Eukaryota</taxon>
        <taxon>Viridiplantae</taxon>
        <taxon>Streptophyta</taxon>
        <taxon>Embryophyta</taxon>
        <taxon>Tracheophyta</taxon>
        <taxon>Spermatophyta</taxon>
        <taxon>Magnoliopsida</taxon>
        <taxon>eudicotyledons</taxon>
        <taxon>Gunneridae</taxon>
        <taxon>Pentapetalae</taxon>
        <taxon>rosids</taxon>
        <taxon>malvids</taxon>
        <taxon>Brassicales</taxon>
        <taxon>Brassicaceae</taxon>
        <taxon>Brassiceae</taxon>
        <taxon>Brassica</taxon>
    </lineage>
</organism>
<comment type="caution">
    <text evidence="2">The sequence shown here is derived from an EMBL/GenBank/DDBJ whole genome shotgun (WGS) entry which is preliminary data.</text>
</comment>
<dbReference type="Proteomes" id="UP000886595">
    <property type="component" value="Unassembled WGS sequence"/>
</dbReference>
<dbReference type="InterPro" id="IPR006476">
    <property type="entry name" value="CHP01589_pln"/>
</dbReference>